<dbReference type="RefSeq" id="WP_114185555.1">
    <property type="nucleotide sequence ID" value="NZ_BJYU01000025.1"/>
</dbReference>
<dbReference type="Pfam" id="PF00561">
    <property type="entry name" value="Abhydrolase_1"/>
    <property type="match status" value="1"/>
</dbReference>
<name>A0A512BRX3_9HYPH</name>
<keyword evidence="4" id="KW-1185">Reference proteome</keyword>
<dbReference type="AlphaFoldDB" id="A0A512BRX3"/>
<comment type="caution">
    <text evidence="3">The sequence shown here is derived from an EMBL/GenBank/DDBJ whole genome shotgun (WGS) entry which is preliminary data.</text>
</comment>
<organism evidence="3 4">
    <name type="scientific">Microvirga aerophila</name>
    <dbReference type="NCBI Taxonomy" id="670291"/>
    <lineage>
        <taxon>Bacteria</taxon>
        <taxon>Pseudomonadati</taxon>
        <taxon>Pseudomonadota</taxon>
        <taxon>Alphaproteobacteria</taxon>
        <taxon>Hyphomicrobiales</taxon>
        <taxon>Methylobacteriaceae</taxon>
        <taxon>Microvirga</taxon>
    </lineage>
</organism>
<dbReference type="InterPro" id="IPR029058">
    <property type="entry name" value="AB_hydrolase_fold"/>
</dbReference>
<evidence type="ECO:0000313" key="3">
    <source>
        <dbReference type="EMBL" id="GEO14567.1"/>
    </source>
</evidence>
<evidence type="ECO:0000256" key="1">
    <source>
        <dbReference type="ARBA" id="ARBA00022801"/>
    </source>
</evidence>
<sequence>MSDDLFPGFESHWIDTEAGRIFARSKGNGPPLVLLHGFPQTHAMWHRLAPELAETHRVVCMDLRGYGWSTAPKGDVDHETYSKRAMGQDVIAVMEALGHVHFAVAGHDRGARVGYRLALDHPGRVERLALLDILPTFHVWAQMKAGKVPEAHWGFLSKPFPQPEEEIGRDPLPYFEGLLAKWSAPGDLSFLDRRALKSYRESCNEPSRIHAFCEDYRAGATRDIEADEADLAAGKTISCPTYLIWSDFYLVSGPMGESERPLDVWRQSFTPKINGMGVSSGHFVAEENPGATLEALQAFLASSN</sequence>
<dbReference type="InterPro" id="IPR000639">
    <property type="entry name" value="Epox_hydrolase-like"/>
</dbReference>
<dbReference type="PRINTS" id="PR00412">
    <property type="entry name" value="EPOXHYDRLASE"/>
</dbReference>
<protein>
    <submittedName>
        <fullName evidence="3">Haloacetate dehalogenase</fullName>
    </submittedName>
</protein>
<evidence type="ECO:0000259" key="2">
    <source>
        <dbReference type="Pfam" id="PF00561"/>
    </source>
</evidence>
<accession>A0A512BRX3</accession>
<feature type="domain" description="AB hydrolase-1" evidence="2">
    <location>
        <begin position="30"/>
        <end position="143"/>
    </location>
</feature>
<dbReference type="InterPro" id="IPR000073">
    <property type="entry name" value="AB_hydrolase_1"/>
</dbReference>
<gene>
    <name evidence="3" type="ORF">MAE02_22630</name>
</gene>
<dbReference type="PANTHER" id="PTHR43329">
    <property type="entry name" value="EPOXIDE HYDROLASE"/>
    <property type="match status" value="1"/>
</dbReference>
<dbReference type="SUPFAM" id="SSF53474">
    <property type="entry name" value="alpha/beta-Hydrolases"/>
    <property type="match status" value="1"/>
</dbReference>
<proteinExistence type="predicted"/>
<dbReference type="EMBL" id="BJYU01000025">
    <property type="protein sequence ID" value="GEO14567.1"/>
    <property type="molecule type" value="Genomic_DNA"/>
</dbReference>
<dbReference type="GO" id="GO:0016787">
    <property type="term" value="F:hydrolase activity"/>
    <property type="evidence" value="ECO:0007669"/>
    <property type="project" value="UniProtKB-KW"/>
</dbReference>
<dbReference type="OrthoDB" id="9812774at2"/>
<reference evidence="3 4" key="1">
    <citation type="submission" date="2019-07" db="EMBL/GenBank/DDBJ databases">
        <title>Whole genome shotgun sequence of Microvirga aerophila NBRC 106136.</title>
        <authorList>
            <person name="Hosoyama A."/>
            <person name="Uohara A."/>
            <person name="Ohji S."/>
            <person name="Ichikawa N."/>
        </authorList>
    </citation>
    <scope>NUCLEOTIDE SEQUENCE [LARGE SCALE GENOMIC DNA]</scope>
    <source>
        <strain evidence="3 4">NBRC 106136</strain>
    </source>
</reference>
<dbReference type="Proteomes" id="UP000321085">
    <property type="component" value="Unassembled WGS sequence"/>
</dbReference>
<dbReference type="Gene3D" id="3.40.50.1820">
    <property type="entry name" value="alpha/beta hydrolase"/>
    <property type="match status" value="1"/>
</dbReference>
<evidence type="ECO:0000313" key="4">
    <source>
        <dbReference type="Proteomes" id="UP000321085"/>
    </source>
</evidence>
<dbReference type="PRINTS" id="PR00111">
    <property type="entry name" value="ABHYDROLASE"/>
</dbReference>
<keyword evidence="1" id="KW-0378">Hydrolase</keyword>